<evidence type="ECO:0000256" key="1">
    <source>
        <dbReference type="SAM" id="MobiDB-lite"/>
    </source>
</evidence>
<dbReference type="Proteomes" id="UP000282211">
    <property type="component" value="Unassembled WGS sequence"/>
</dbReference>
<protein>
    <submittedName>
        <fullName evidence="3">Uncharacterized protein</fullName>
    </submittedName>
</protein>
<feature type="transmembrane region" description="Helical" evidence="2">
    <location>
        <begin position="157"/>
        <end position="177"/>
    </location>
</feature>
<dbReference type="AlphaFoldDB" id="A0A420WIW9"/>
<keyword evidence="2" id="KW-0472">Membrane</keyword>
<dbReference type="EMBL" id="RBII01000001">
    <property type="protein sequence ID" value="RKQ70865.1"/>
    <property type="molecule type" value="Genomic_DNA"/>
</dbReference>
<feature type="compositionally biased region" description="Basic and acidic residues" evidence="1">
    <location>
        <begin position="113"/>
        <end position="124"/>
    </location>
</feature>
<proteinExistence type="predicted"/>
<organism evidence="3 4">
    <name type="scientific">Litorimonas taeanensis</name>
    <dbReference type="NCBI Taxonomy" id="568099"/>
    <lineage>
        <taxon>Bacteria</taxon>
        <taxon>Pseudomonadati</taxon>
        <taxon>Pseudomonadota</taxon>
        <taxon>Alphaproteobacteria</taxon>
        <taxon>Maricaulales</taxon>
        <taxon>Robiginitomaculaceae</taxon>
    </lineage>
</organism>
<sequence length="178" mass="19780">MEGFIFIGFIILLSFIFSKKNSGAVGKANTPMDNLGVPQSLQNKWRAEDQKTYLRHQDSSAAQRPQNNQPSNLVRLQGKKVDVWSLGESAANSALRSAQKMTKESFGSKSRQKQLEDSEDRNIEQTKNLARSGDGVPIDKNFNRRDDWGHRGAGKTAVGPFIAAVVTAVFIAVFFIMY</sequence>
<feature type="compositionally biased region" description="Polar residues" evidence="1">
    <location>
        <begin position="59"/>
        <end position="74"/>
    </location>
</feature>
<name>A0A420WIW9_9PROT</name>
<reference evidence="3 4" key="1">
    <citation type="submission" date="2018-10" db="EMBL/GenBank/DDBJ databases">
        <title>Genomic Encyclopedia of Type Strains, Phase IV (KMG-IV): sequencing the most valuable type-strain genomes for metagenomic binning, comparative biology and taxonomic classification.</title>
        <authorList>
            <person name="Goeker M."/>
        </authorList>
    </citation>
    <scope>NUCLEOTIDE SEQUENCE [LARGE SCALE GENOMIC DNA]</scope>
    <source>
        <strain evidence="3 4">DSM 22008</strain>
    </source>
</reference>
<comment type="caution">
    <text evidence="3">The sequence shown here is derived from an EMBL/GenBank/DDBJ whole genome shotgun (WGS) entry which is preliminary data.</text>
</comment>
<evidence type="ECO:0000313" key="3">
    <source>
        <dbReference type="EMBL" id="RKQ70865.1"/>
    </source>
</evidence>
<dbReference type="InParanoid" id="A0A420WIW9"/>
<feature type="compositionally biased region" description="Polar residues" evidence="1">
    <location>
        <begin position="95"/>
        <end position="109"/>
    </location>
</feature>
<evidence type="ECO:0000256" key="2">
    <source>
        <dbReference type="SAM" id="Phobius"/>
    </source>
</evidence>
<keyword evidence="2" id="KW-0812">Transmembrane</keyword>
<feature type="region of interest" description="Disordered" evidence="1">
    <location>
        <begin position="95"/>
        <end position="140"/>
    </location>
</feature>
<evidence type="ECO:0000313" key="4">
    <source>
        <dbReference type="Proteomes" id="UP000282211"/>
    </source>
</evidence>
<accession>A0A420WIW9</accession>
<keyword evidence="4" id="KW-1185">Reference proteome</keyword>
<gene>
    <name evidence="3" type="ORF">DES40_0167</name>
</gene>
<keyword evidence="2" id="KW-1133">Transmembrane helix</keyword>
<feature type="region of interest" description="Disordered" evidence="1">
    <location>
        <begin position="54"/>
        <end position="74"/>
    </location>
</feature>